<dbReference type="RefSeq" id="WP_106605028.1">
    <property type="nucleotide sequence ID" value="NZ_PYGK01000015.1"/>
</dbReference>
<keyword evidence="1" id="KW-0812">Transmembrane</keyword>
<sequence length="425" mass="48242">MTQFINPVDILNLAATDLTTIDDSLIKRAKKAVLAEIDLSDDGFFNYHGQQLTRADCERVIDELEQRDKLEFYHFIANHAPLSKFLLNGDDSFFTAFRHESIYKLPDFVRFISPYFATAYDNMLWKAWQRNDGAFSQLTAIDPIITPDDTETSCRTLRNALVRQVEDVLALTDEVKDTTRAIDINAIMTRVAILNDKERWNMLPPYFQEIRNKMAVALRNLSVEINNTRANLQVAKQLHQDILLLKIDGVTKETILKDYEVLLNIEQEQKAEKGEDPIVNQYLELIRLLSQIVEAAANPQTNVGGIKIWIDKNIDIAAISALDDKYKAIKYRLAIKLSALGGNIWKHHRNKNAAMSYIEMGERIQGLEAETLELLSQAKFQIFSEDRSPAASTHDPDGSNAATSKNLLYIAFAVIIAIFLFKACS</sequence>
<gene>
    <name evidence="2" type="ORF">CLV42_11556</name>
</gene>
<dbReference type="AlphaFoldDB" id="A0A2P8FRY2"/>
<organism evidence="2 3">
    <name type="scientific">Chitinophaga ginsengisoli</name>
    <dbReference type="NCBI Taxonomy" id="363837"/>
    <lineage>
        <taxon>Bacteria</taxon>
        <taxon>Pseudomonadati</taxon>
        <taxon>Bacteroidota</taxon>
        <taxon>Chitinophagia</taxon>
        <taxon>Chitinophagales</taxon>
        <taxon>Chitinophagaceae</taxon>
        <taxon>Chitinophaga</taxon>
    </lineage>
</organism>
<accession>A0A2P8FRY2</accession>
<proteinExistence type="predicted"/>
<protein>
    <submittedName>
        <fullName evidence="2">Uncharacterized protein</fullName>
    </submittedName>
</protein>
<keyword evidence="1" id="KW-0472">Membrane</keyword>
<comment type="caution">
    <text evidence="2">The sequence shown here is derived from an EMBL/GenBank/DDBJ whole genome shotgun (WGS) entry which is preliminary data.</text>
</comment>
<keyword evidence="1" id="KW-1133">Transmembrane helix</keyword>
<evidence type="ECO:0000256" key="1">
    <source>
        <dbReference type="SAM" id="Phobius"/>
    </source>
</evidence>
<keyword evidence="3" id="KW-1185">Reference proteome</keyword>
<name>A0A2P8FRY2_9BACT</name>
<reference evidence="2 3" key="1">
    <citation type="submission" date="2018-03" db="EMBL/GenBank/DDBJ databases">
        <title>Genomic Encyclopedia of Archaeal and Bacterial Type Strains, Phase II (KMG-II): from individual species to whole genera.</title>
        <authorList>
            <person name="Goeker M."/>
        </authorList>
    </citation>
    <scope>NUCLEOTIDE SEQUENCE [LARGE SCALE GENOMIC DNA]</scope>
    <source>
        <strain evidence="2 3">DSM 18107</strain>
    </source>
</reference>
<dbReference type="Proteomes" id="UP000240978">
    <property type="component" value="Unassembled WGS sequence"/>
</dbReference>
<evidence type="ECO:0000313" key="2">
    <source>
        <dbReference type="EMBL" id="PSL24469.1"/>
    </source>
</evidence>
<feature type="transmembrane region" description="Helical" evidence="1">
    <location>
        <begin position="407"/>
        <end position="424"/>
    </location>
</feature>
<dbReference type="EMBL" id="PYGK01000015">
    <property type="protein sequence ID" value="PSL24469.1"/>
    <property type="molecule type" value="Genomic_DNA"/>
</dbReference>
<evidence type="ECO:0000313" key="3">
    <source>
        <dbReference type="Proteomes" id="UP000240978"/>
    </source>
</evidence>
<dbReference type="OrthoDB" id="679319at2"/>